<dbReference type="GO" id="GO:0010181">
    <property type="term" value="F:FMN binding"/>
    <property type="evidence" value="ECO:0007669"/>
    <property type="project" value="InterPro"/>
</dbReference>
<reference evidence="8" key="1">
    <citation type="submission" date="2016-11" db="EMBL/GenBank/DDBJ databases">
        <authorList>
            <person name="Varghese N."/>
            <person name="Submissions S."/>
        </authorList>
    </citation>
    <scope>NUCLEOTIDE SEQUENCE [LARGE SCALE GENOMIC DNA]</scope>
    <source>
        <strain evidence="8">DSM 11792</strain>
    </source>
</reference>
<dbReference type="RefSeq" id="WP_073163869.1">
    <property type="nucleotide sequence ID" value="NZ_FQUW01000011.1"/>
</dbReference>
<dbReference type="GO" id="GO:0051539">
    <property type="term" value="F:4 iron, 4 sulfur cluster binding"/>
    <property type="evidence" value="ECO:0007669"/>
    <property type="project" value="UniProtKB-KW"/>
</dbReference>
<dbReference type="InterPro" id="IPR001949">
    <property type="entry name" value="NADH-UbQ_OxRdtase_51kDa_CS"/>
</dbReference>
<evidence type="ECO:0000313" key="7">
    <source>
        <dbReference type="EMBL" id="SHE93212.1"/>
    </source>
</evidence>
<evidence type="ECO:0000256" key="2">
    <source>
        <dbReference type="ARBA" id="ARBA00022485"/>
    </source>
</evidence>
<dbReference type="InterPro" id="IPR017896">
    <property type="entry name" value="4Fe4S_Fe-S-bd"/>
</dbReference>
<dbReference type="InterPro" id="IPR036249">
    <property type="entry name" value="Thioredoxin-like_sf"/>
</dbReference>
<dbReference type="SUPFAM" id="SSF142984">
    <property type="entry name" value="Nqo1 middle domain-like"/>
    <property type="match status" value="1"/>
</dbReference>
<evidence type="ECO:0000256" key="5">
    <source>
        <dbReference type="ARBA" id="ARBA00023014"/>
    </source>
</evidence>
<name>A0A1M4XJ69_9FIRM</name>
<dbReference type="SUPFAM" id="SSF140490">
    <property type="entry name" value="Nqo1C-terminal domain-like"/>
    <property type="match status" value="1"/>
</dbReference>
<dbReference type="OrthoDB" id="9761899at2"/>
<dbReference type="PROSITE" id="PS00645">
    <property type="entry name" value="COMPLEX1_51K_2"/>
    <property type="match status" value="1"/>
</dbReference>
<dbReference type="NCBIfam" id="NF010120">
    <property type="entry name" value="PRK13596.1"/>
    <property type="match status" value="1"/>
</dbReference>
<dbReference type="GO" id="GO:0046872">
    <property type="term" value="F:metal ion binding"/>
    <property type="evidence" value="ECO:0007669"/>
    <property type="project" value="UniProtKB-KW"/>
</dbReference>
<dbReference type="Gene3D" id="6.10.250.1450">
    <property type="match status" value="1"/>
</dbReference>
<dbReference type="InterPro" id="IPR037225">
    <property type="entry name" value="Nuo51_FMN-bd_sf"/>
</dbReference>
<dbReference type="InterPro" id="IPR011538">
    <property type="entry name" value="Nuo51_FMN-bd"/>
</dbReference>
<dbReference type="GO" id="GO:0008137">
    <property type="term" value="F:NADH dehydrogenase (ubiquinone) activity"/>
    <property type="evidence" value="ECO:0007669"/>
    <property type="project" value="InterPro"/>
</dbReference>
<dbReference type="FunFam" id="3.40.50.11540:FF:000001">
    <property type="entry name" value="NADH dehydrogenase [ubiquinone] flavoprotein 1, mitochondrial"/>
    <property type="match status" value="1"/>
</dbReference>
<dbReference type="AlphaFoldDB" id="A0A1M4XJ69"/>
<sequence length="626" mass="68000">MLKSRQDLQALAERAGKALKKEKLRILVCAGTGCVANGSLGVYEAFREELARRELPYKVELVREEEDAGTALNISGCHGFCQMGPLVRFEPQGVLYLKVRKEDVPEIVEEHILHNRPVERLLYHHPVTGQVVAREEDIPFYQNQVRIALELCGLVNPEDINDYIAHGGYRALEKALFEMTPEEVITEILESGLRGRGGAGFPTGRKWAFARSAAGEKKYVICNGDEGDPGAFMDRSVMEGAPHRVLEGMMIAGYAIGADEGYIYVRAEYPLAVKRLKKAVADAEAAGLLGDNILGSGFSFRIHIKEGAGAFVCGEETALIASIEGQRGMPRPRPPFPAQSGLWGCPTVINNVETLANVAPIISRGAGWFKQYGTPGSPGTKTFALAGQVAHTGLVEVPMGITLREVVFSIGGGLREGKKFKAVQIGGPSGGCLTEQHLDLPLDFDSLQQAGAMIGSGGMVVIGQDSCMVEVAKFFMTFVQNESCGKCVPCREGTRRMLELLTKITRGKATEDDLHLLEELALVVKDGALCGLGKTAPNPVLTTLRYFRDEYEAHVRDKKCPAGVCKELLSYFIDREKCRGCGLCARNCPVEAISGEKKQPHVIDPVKCIKCGTCMEKCKFGAVYTA</sequence>
<dbReference type="Pfam" id="PF00037">
    <property type="entry name" value="Fer4"/>
    <property type="match status" value="2"/>
</dbReference>
<dbReference type="Pfam" id="PF10589">
    <property type="entry name" value="NADH_4Fe-4S"/>
    <property type="match status" value="1"/>
</dbReference>
<proteinExistence type="inferred from homology"/>
<dbReference type="InterPro" id="IPR037207">
    <property type="entry name" value="Nuop51_4Fe4S-bd_sf"/>
</dbReference>
<evidence type="ECO:0000256" key="1">
    <source>
        <dbReference type="ARBA" id="ARBA00007523"/>
    </source>
</evidence>
<gene>
    <name evidence="7" type="ORF">SAMN02745218_01106</name>
</gene>
<keyword evidence="3" id="KW-0479">Metal-binding</keyword>
<keyword evidence="4" id="KW-0408">Iron</keyword>
<feature type="domain" description="4Fe-4S ferredoxin-type" evidence="6">
    <location>
        <begin position="569"/>
        <end position="598"/>
    </location>
</feature>
<dbReference type="SMART" id="SM00928">
    <property type="entry name" value="NADH_4Fe-4S"/>
    <property type="match status" value="1"/>
</dbReference>
<dbReference type="CDD" id="cd02980">
    <property type="entry name" value="TRX_Fd_family"/>
    <property type="match status" value="1"/>
</dbReference>
<evidence type="ECO:0000256" key="3">
    <source>
        <dbReference type="ARBA" id="ARBA00022723"/>
    </source>
</evidence>
<dbReference type="InterPro" id="IPR019575">
    <property type="entry name" value="Nuop51_4Fe4S-bd"/>
</dbReference>
<feature type="domain" description="4Fe-4S ferredoxin-type" evidence="6">
    <location>
        <begin position="599"/>
        <end position="626"/>
    </location>
</feature>
<comment type="similarity">
    <text evidence="1">Belongs to the complex I 51 kDa subunit family.</text>
</comment>
<dbReference type="Gene3D" id="3.10.20.600">
    <property type="match status" value="1"/>
</dbReference>
<organism evidence="7 8">
    <name type="scientific">Desulfofundulus australicus DSM 11792</name>
    <dbReference type="NCBI Taxonomy" id="1121425"/>
    <lineage>
        <taxon>Bacteria</taxon>
        <taxon>Bacillati</taxon>
        <taxon>Bacillota</taxon>
        <taxon>Clostridia</taxon>
        <taxon>Eubacteriales</taxon>
        <taxon>Peptococcaceae</taxon>
        <taxon>Desulfofundulus</taxon>
    </lineage>
</organism>
<dbReference type="PROSITE" id="PS00198">
    <property type="entry name" value="4FE4S_FER_1"/>
    <property type="match status" value="1"/>
</dbReference>
<keyword evidence="8" id="KW-1185">Reference proteome</keyword>
<dbReference type="Gene3D" id="3.30.70.20">
    <property type="match status" value="1"/>
</dbReference>
<protein>
    <submittedName>
        <fullName evidence="7">NADH-quinone oxidoreductase subunit F</fullName>
    </submittedName>
</protein>
<dbReference type="SUPFAM" id="SSF142019">
    <property type="entry name" value="Nqo1 FMN-binding domain-like"/>
    <property type="match status" value="1"/>
</dbReference>
<dbReference type="Gene3D" id="1.20.1440.230">
    <property type="entry name" value="NADH-ubiquinone oxidoreductase 51kDa subunit, iron-sulphur binding domain"/>
    <property type="match status" value="1"/>
</dbReference>
<dbReference type="Pfam" id="PF01512">
    <property type="entry name" value="Complex1_51K"/>
    <property type="match status" value="1"/>
</dbReference>
<dbReference type="InterPro" id="IPR017900">
    <property type="entry name" value="4Fe4S_Fe_S_CS"/>
</dbReference>
<dbReference type="FunFam" id="1.20.1440.230:FF:000001">
    <property type="entry name" value="Mitochondrial NADH dehydrogenase flavoprotein 1"/>
    <property type="match status" value="1"/>
</dbReference>
<dbReference type="SUPFAM" id="SSF54862">
    <property type="entry name" value="4Fe-4S ferredoxins"/>
    <property type="match status" value="1"/>
</dbReference>
<dbReference type="Gene3D" id="3.40.50.11540">
    <property type="entry name" value="NADH-ubiquinone oxidoreductase 51kDa subunit"/>
    <property type="match status" value="1"/>
</dbReference>
<dbReference type="PROSITE" id="PS51379">
    <property type="entry name" value="4FE4S_FER_2"/>
    <property type="match status" value="2"/>
</dbReference>
<accession>A0A1M4XJ69</accession>
<keyword evidence="5" id="KW-0411">Iron-sulfur</keyword>
<dbReference type="PANTHER" id="PTHR43578">
    <property type="entry name" value="NADH-QUINONE OXIDOREDUCTASE SUBUNIT F"/>
    <property type="match status" value="1"/>
</dbReference>
<evidence type="ECO:0000259" key="6">
    <source>
        <dbReference type="PROSITE" id="PS51379"/>
    </source>
</evidence>
<dbReference type="Proteomes" id="UP000184196">
    <property type="component" value="Unassembled WGS sequence"/>
</dbReference>
<dbReference type="Gene3D" id="3.40.30.10">
    <property type="entry name" value="Glutaredoxin"/>
    <property type="match status" value="1"/>
</dbReference>
<dbReference type="PANTHER" id="PTHR43578:SF3">
    <property type="entry name" value="NADH-QUINONE OXIDOREDUCTASE SUBUNIT F"/>
    <property type="match status" value="1"/>
</dbReference>
<dbReference type="SUPFAM" id="SSF52833">
    <property type="entry name" value="Thioredoxin-like"/>
    <property type="match status" value="1"/>
</dbReference>
<evidence type="ECO:0000256" key="4">
    <source>
        <dbReference type="ARBA" id="ARBA00023004"/>
    </source>
</evidence>
<evidence type="ECO:0000313" key="8">
    <source>
        <dbReference type="Proteomes" id="UP000184196"/>
    </source>
</evidence>
<dbReference type="EMBL" id="FQUW01000011">
    <property type="protein sequence ID" value="SHE93212.1"/>
    <property type="molecule type" value="Genomic_DNA"/>
</dbReference>
<keyword evidence="2" id="KW-0004">4Fe-4S</keyword>